<evidence type="ECO:0000259" key="20">
    <source>
        <dbReference type="PROSITE" id="PS51383"/>
    </source>
</evidence>
<keyword evidence="13" id="KW-0511">Multifunctional enzyme</keyword>
<dbReference type="InterPro" id="IPR000631">
    <property type="entry name" value="CARKD"/>
</dbReference>
<gene>
    <name evidence="18" type="primary">nnrE</name>
    <name evidence="17" type="synonym">nnrD</name>
    <name evidence="22" type="ORF">G5A70_10410</name>
</gene>
<dbReference type="PIRSF" id="PIRSF017184">
    <property type="entry name" value="Nnr"/>
    <property type="match status" value="1"/>
</dbReference>
<keyword evidence="8 17" id="KW-0521">NADP</keyword>
<comment type="cofactor">
    <cofactor evidence="17">
        <name>Mg(2+)</name>
        <dbReference type="ChEBI" id="CHEBI:18420"/>
    </cofactor>
</comment>
<feature type="domain" description="YjeF N-terminal" evidence="21">
    <location>
        <begin position="10"/>
        <end position="210"/>
    </location>
</feature>
<keyword evidence="5 18" id="KW-0479">Metal-binding</keyword>
<keyword evidence="12 17" id="KW-0456">Lyase</keyword>
<comment type="function">
    <text evidence="18">Catalyzes the epimerization of the S- and R-forms of NAD(P)HX, a damaged form of NAD(P)H that is a result of enzymatic or heat-dependent hydration. This is a prerequisite for the S-specific NAD(P)H-hydrate dehydratase to allow the repair of both epimers of NAD(P)HX.</text>
</comment>
<keyword evidence="23" id="KW-1185">Reference proteome</keyword>
<feature type="binding site" evidence="18">
    <location>
        <position position="135"/>
    </location>
    <ligand>
        <name>(6S)-NADPHX</name>
        <dbReference type="ChEBI" id="CHEBI:64076"/>
    </ligand>
</feature>
<evidence type="ECO:0000256" key="19">
    <source>
        <dbReference type="PIRNR" id="PIRNR017184"/>
    </source>
</evidence>
<comment type="similarity">
    <text evidence="4 19">In the C-terminal section; belongs to the NnrD/CARKD family.</text>
</comment>
<comment type="function">
    <text evidence="17">Catalyzes the dehydration of the S-form of NAD(P)HX at the expense of ADP, which is converted to AMP. Together with NAD(P)HX epimerase, which catalyzes the epimerization of the S- and R-forms, the enzyme allows the repair of both epimers of NAD(P)HX, a damaged form of NAD(P)H that is a result of enzymatic or heat-dependent hydration.</text>
</comment>
<evidence type="ECO:0000313" key="22">
    <source>
        <dbReference type="EMBL" id="NSJ86571.1"/>
    </source>
</evidence>
<comment type="catalytic activity">
    <reaction evidence="16 17 19">
        <text>(6S)-NADPHX + ADP = AMP + phosphate + NADPH + H(+)</text>
        <dbReference type="Rhea" id="RHEA:32235"/>
        <dbReference type="ChEBI" id="CHEBI:15378"/>
        <dbReference type="ChEBI" id="CHEBI:43474"/>
        <dbReference type="ChEBI" id="CHEBI:57783"/>
        <dbReference type="ChEBI" id="CHEBI:64076"/>
        <dbReference type="ChEBI" id="CHEBI:456215"/>
        <dbReference type="ChEBI" id="CHEBI:456216"/>
        <dbReference type="EC" id="4.2.1.136"/>
    </reaction>
</comment>
<evidence type="ECO:0000256" key="4">
    <source>
        <dbReference type="ARBA" id="ARBA00009524"/>
    </source>
</evidence>
<feature type="binding site" evidence="17">
    <location>
        <position position="366"/>
    </location>
    <ligand>
        <name>(6S)-NADPHX</name>
        <dbReference type="ChEBI" id="CHEBI:64076"/>
    </ligand>
</feature>
<feature type="binding site" evidence="18">
    <location>
        <position position="120"/>
    </location>
    <ligand>
        <name>K(+)</name>
        <dbReference type="ChEBI" id="CHEBI:29103"/>
    </ligand>
</feature>
<feature type="binding site" evidence="18">
    <location>
        <position position="156"/>
    </location>
    <ligand>
        <name>K(+)</name>
        <dbReference type="ChEBI" id="CHEBI:29103"/>
    </ligand>
</feature>
<keyword evidence="10 17" id="KW-0520">NAD</keyword>
<comment type="similarity">
    <text evidence="3 19">In the N-terminal section; belongs to the NnrE/AIBP family.</text>
</comment>
<name>A0ABX2IBM3_BLAHA</name>
<feature type="binding site" evidence="18">
    <location>
        <begin position="58"/>
        <end position="62"/>
    </location>
    <ligand>
        <name>(6S)-NADPHX</name>
        <dbReference type="ChEBI" id="CHEBI:64076"/>
    </ligand>
</feature>
<evidence type="ECO:0000259" key="21">
    <source>
        <dbReference type="PROSITE" id="PS51385"/>
    </source>
</evidence>
<evidence type="ECO:0000256" key="7">
    <source>
        <dbReference type="ARBA" id="ARBA00022840"/>
    </source>
</evidence>
<evidence type="ECO:0000256" key="18">
    <source>
        <dbReference type="HAMAP-Rule" id="MF_01966"/>
    </source>
</evidence>
<evidence type="ECO:0000256" key="6">
    <source>
        <dbReference type="ARBA" id="ARBA00022741"/>
    </source>
</evidence>
<dbReference type="PROSITE" id="PS51383">
    <property type="entry name" value="YJEF_C_3"/>
    <property type="match status" value="1"/>
</dbReference>
<evidence type="ECO:0000256" key="8">
    <source>
        <dbReference type="ARBA" id="ARBA00022857"/>
    </source>
</evidence>
<feature type="domain" description="YjeF C-terminal" evidence="20">
    <location>
        <begin position="218"/>
        <end position="492"/>
    </location>
</feature>
<dbReference type="PROSITE" id="PS01050">
    <property type="entry name" value="YJEF_C_2"/>
    <property type="match status" value="1"/>
</dbReference>
<dbReference type="InterPro" id="IPR030677">
    <property type="entry name" value="Nnr"/>
</dbReference>
<dbReference type="EMBL" id="JAAITA010000013">
    <property type="protein sequence ID" value="NSJ86571.1"/>
    <property type="molecule type" value="Genomic_DNA"/>
</dbReference>
<dbReference type="Gene3D" id="3.40.1190.20">
    <property type="match status" value="1"/>
</dbReference>
<dbReference type="Proteomes" id="UP000822142">
    <property type="component" value="Unassembled WGS sequence"/>
</dbReference>
<comment type="similarity">
    <text evidence="17">Belongs to the NnrD/CARKD family.</text>
</comment>
<dbReference type="InterPro" id="IPR017953">
    <property type="entry name" value="Carbohydrate_kinase_pred_CS"/>
</dbReference>
<dbReference type="NCBIfam" id="TIGR00196">
    <property type="entry name" value="yjeF_cterm"/>
    <property type="match status" value="1"/>
</dbReference>
<dbReference type="PANTHER" id="PTHR12592">
    <property type="entry name" value="ATP-DEPENDENT (S)-NAD(P)H-HYDRATE DEHYDRATASE FAMILY MEMBER"/>
    <property type="match status" value="1"/>
</dbReference>
<dbReference type="InterPro" id="IPR004443">
    <property type="entry name" value="YjeF_N_dom"/>
</dbReference>
<dbReference type="Gene3D" id="3.40.50.10260">
    <property type="entry name" value="YjeF N-terminal domain"/>
    <property type="match status" value="1"/>
</dbReference>
<evidence type="ECO:0000256" key="14">
    <source>
        <dbReference type="ARBA" id="ARBA00025153"/>
    </source>
</evidence>
<evidence type="ECO:0000256" key="3">
    <source>
        <dbReference type="ARBA" id="ARBA00006001"/>
    </source>
</evidence>
<keyword evidence="6 17" id="KW-0547">Nucleotide-binding</keyword>
<comment type="subunit">
    <text evidence="17">Homotetramer.</text>
</comment>
<dbReference type="EC" id="4.2.1.136" evidence="19"/>
<evidence type="ECO:0000256" key="12">
    <source>
        <dbReference type="ARBA" id="ARBA00023239"/>
    </source>
</evidence>
<comment type="cofactor">
    <cofactor evidence="18 19">
        <name>K(+)</name>
        <dbReference type="ChEBI" id="CHEBI:29103"/>
    </cofactor>
    <text evidence="18 19">Binds 1 potassium ion per subunit.</text>
</comment>
<evidence type="ECO:0000256" key="1">
    <source>
        <dbReference type="ARBA" id="ARBA00000013"/>
    </source>
</evidence>
<feature type="binding site" evidence="17">
    <location>
        <begin position="403"/>
        <end position="407"/>
    </location>
    <ligand>
        <name>AMP</name>
        <dbReference type="ChEBI" id="CHEBI:456215"/>
    </ligand>
</feature>
<evidence type="ECO:0000256" key="2">
    <source>
        <dbReference type="ARBA" id="ARBA00000909"/>
    </source>
</evidence>
<dbReference type="RefSeq" id="WP_173749582.1">
    <property type="nucleotide sequence ID" value="NZ_JAAITA010000013.1"/>
</dbReference>
<feature type="binding site" evidence="18">
    <location>
        <begin position="124"/>
        <end position="130"/>
    </location>
    <ligand>
        <name>(6S)-NADPHX</name>
        <dbReference type="ChEBI" id="CHEBI:64076"/>
    </ligand>
</feature>
<feature type="binding site" evidence="17">
    <location>
        <position position="432"/>
    </location>
    <ligand>
        <name>AMP</name>
        <dbReference type="ChEBI" id="CHEBI:456215"/>
    </ligand>
</feature>
<keyword evidence="11 18" id="KW-0413">Isomerase</keyword>
<comment type="similarity">
    <text evidence="18">Belongs to the NnrE/AIBP family.</text>
</comment>
<evidence type="ECO:0000313" key="23">
    <source>
        <dbReference type="Proteomes" id="UP000822142"/>
    </source>
</evidence>
<proteinExistence type="inferred from homology"/>
<evidence type="ECO:0000256" key="13">
    <source>
        <dbReference type="ARBA" id="ARBA00023268"/>
    </source>
</evidence>
<dbReference type="NCBIfam" id="TIGR00197">
    <property type="entry name" value="yjeF_nterm"/>
    <property type="match status" value="1"/>
</dbReference>
<comment type="function">
    <text evidence="14 19">Bifunctional enzyme that catalyzes the epimerization of the S- and R-forms of NAD(P)HX and the dehydration of the S-form of NAD(P)HX at the expense of ADP, which is converted to AMP. This allows the repair of both epimers of NAD(P)HX, a damaged form of NAD(P)H that is a result of enzymatic or heat-dependent hydration.</text>
</comment>
<feature type="binding site" evidence="17">
    <location>
        <position position="315"/>
    </location>
    <ligand>
        <name>(6S)-NADPHX</name>
        <dbReference type="ChEBI" id="CHEBI:64076"/>
    </ligand>
</feature>
<comment type="caution">
    <text evidence="22">The sequence shown here is derived from an EMBL/GenBank/DDBJ whole genome shotgun (WGS) entry which is preliminary data.</text>
</comment>
<evidence type="ECO:0000256" key="9">
    <source>
        <dbReference type="ARBA" id="ARBA00022958"/>
    </source>
</evidence>
<evidence type="ECO:0000256" key="5">
    <source>
        <dbReference type="ARBA" id="ARBA00022723"/>
    </source>
</evidence>
<comment type="catalytic activity">
    <reaction evidence="1 18 19">
        <text>(6R)-NADHX = (6S)-NADHX</text>
        <dbReference type="Rhea" id="RHEA:32215"/>
        <dbReference type="ChEBI" id="CHEBI:64074"/>
        <dbReference type="ChEBI" id="CHEBI:64075"/>
        <dbReference type="EC" id="5.1.99.6"/>
    </reaction>
</comment>
<dbReference type="SUPFAM" id="SSF53613">
    <property type="entry name" value="Ribokinase-like"/>
    <property type="match status" value="1"/>
</dbReference>
<dbReference type="EC" id="5.1.99.6" evidence="19"/>
<feature type="binding site" evidence="17">
    <location>
        <position position="251"/>
    </location>
    <ligand>
        <name>(6S)-NADPHX</name>
        <dbReference type="ChEBI" id="CHEBI:64076"/>
    </ligand>
</feature>
<comment type="catalytic activity">
    <reaction evidence="2 18 19">
        <text>(6R)-NADPHX = (6S)-NADPHX</text>
        <dbReference type="Rhea" id="RHEA:32227"/>
        <dbReference type="ChEBI" id="CHEBI:64076"/>
        <dbReference type="ChEBI" id="CHEBI:64077"/>
        <dbReference type="EC" id="5.1.99.6"/>
    </reaction>
</comment>
<evidence type="ECO:0000256" key="10">
    <source>
        <dbReference type="ARBA" id="ARBA00023027"/>
    </source>
</evidence>
<reference evidence="22 23" key="1">
    <citation type="journal article" date="2020" name="Cell Host Microbe">
        <title>Functional and Genomic Variation between Human-Derived Isolates of Lachnospiraceae Reveals Inter- and Intra-Species Diversity.</title>
        <authorList>
            <person name="Sorbara M.T."/>
            <person name="Littmann E.R."/>
            <person name="Fontana E."/>
            <person name="Moody T.U."/>
            <person name="Kohout C.E."/>
            <person name="Gjonbalaj M."/>
            <person name="Eaton V."/>
            <person name="Seok R."/>
            <person name="Leiner I.M."/>
            <person name="Pamer E.G."/>
        </authorList>
    </citation>
    <scope>NUCLEOTIDE SEQUENCE [LARGE SCALE GENOMIC DNA]</scope>
    <source>
        <strain evidence="22 23">MSK.15.26</strain>
    </source>
</reference>
<dbReference type="Pfam" id="PF01256">
    <property type="entry name" value="Carb_kinase"/>
    <property type="match status" value="1"/>
</dbReference>
<accession>A0ABX2IBM3</accession>
<dbReference type="InterPro" id="IPR036652">
    <property type="entry name" value="YjeF_N_dom_sf"/>
</dbReference>
<dbReference type="CDD" id="cd01171">
    <property type="entry name" value="YXKO-related"/>
    <property type="match status" value="1"/>
</dbReference>
<feature type="binding site" evidence="17">
    <location>
        <position position="433"/>
    </location>
    <ligand>
        <name>(6S)-NADPHX</name>
        <dbReference type="ChEBI" id="CHEBI:64076"/>
    </ligand>
</feature>
<keyword evidence="7 17" id="KW-0067">ATP-binding</keyword>
<sequence>MEEIVTGKQMKELDAYTIETMGVPSLVLMERAGLQVFESMKKEGLPLSKVLVLCGSGNNGADGVVIARLLFLAGYQVHVCILGNPEHFTKEMKTQIEIGRNYGISFVKTFCVHEYTTIVDALLGVGLSREVSGLYRETIEKLQDFSGKIAAVDIPSGIDADTGAVWGCAVRADLTVTFAYKKAGLCLYPGAAYAGKLLTADVGIYHKDKRSPELFACTDRELKKLTRKPDGNKGSFGKVFLAAGSREIFGAAYLSGQAALRSGAGMLKLCTPKENRGLFTCFPEAMLALYEDAADMENLVRENLCWADVAGIGPGLGTSPQAERLLETLLKYADKPLVIDADGLNLLKGKEKLLKSCKAPVILTPHLGEFARMTGISVKEWKKNPLTITKETAKKLGVLLVCKDARTIISRGTEETCINLCGNDGMATAGSGDVLTGLILGLLAQGLSPWEAACTGVYLHGKAGDLAAEKKGRAAMLAGDILEAAGEILKEL</sequence>
<feature type="binding site" evidence="18">
    <location>
        <position position="59"/>
    </location>
    <ligand>
        <name>K(+)</name>
        <dbReference type="ChEBI" id="CHEBI:29103"/>
    </ligand>
</feature>
<keyword evidence="9 18" id="KW-0630">Potassium</keyword>
<dbReference type="InterPro" id="IPR029056">
    <property type="entry name" value="Ribokinase-like"/>
</dbReference>
<feature type="binding site" evidence="18">
    <location>
        <position position="153"/>
    </location>
    <ligand>
        <name>(6S)-NADPHX</name>
        <dbReference type="ChEBI" id="CHEBI:64076"/>
    </ligand>
</feature>
<protein>
    <recommendedName>
        <fullName evidence="19">Bifunctional NAD(P)H-hydrate repair enzyme</fullName>
    </recommendedName>
    <alternativeName>
        <fullName evidence="19">Nicotinamide nucleotide repair protein</fullName>
    </alternativeName>
    <domain>
        <recommendedName>
            <fullName evidence="19">ADP-dependent (S)-NAD(P)H-hydrate dehydratase</fullName>
            <ecNumber evidence="19">4.2.1.136</ecNumber>
        </recommendedName>
        <alternativeName>
            <fullName evidence="19">ADP-dependent NAD(P)HX dehydratase</fullName>
        </alternativeName>
    </domain>
    <domain>
        <recommendedName>
            <fullName evidence="19">NAD(P)H-hydrate epimerase</fullName>
            <ecNumber evidence="19">5.1.99.6</ecNumber>
        </recommendedName>
    </domain>
</protein>
<comment type="catalytic activity">
    <reaction evidence="15 17 19">
        <text>(6S)-NADHX + ADP = AMP + phosphate + NADH + H(+)</text>
        <dbReference type="Rhea" id="RHEA:32223"/>
        <dbReference type="ChEBI" id="CHEBI:15378"/>
        <dbReference type="ChEBI" id="CHEBI:43474"/>
        <dbReference type="ChEBI" id="CHEBI:57945"/>
        <dbReference type="ChEBI" id="CHEBI:64074"/>
        <dbReference type="ChEBI" id="CHEBI:456215"/>
        <dbReference type="ChEBI" id="CHEBI:456216"/>
        <dbReference type="EC" id="4.2.1.136"/>
    </reaction>
</comment>
<evidence type="ECO:0000256" key="16">
    <source>
        <dbReference type="ARBA" id="ARBA00049209"/>
    </source>
</evidence>
<dbReference type="PANTHER" id="PTHR12592:SF0">
    <property type="entry name" value="ATP-DEPENDENT (S)-NAD(P)H-HYDRATE DEHYDRATASE"/>
    <property type="match status" value="1"/>
</dbReference>
<dbReference type="Pfam" id="PF03853">
    <property type="entry name" value="YjeF_N"/>
    <property type="match status" value="1"/>
</dbReference>
<evidence type="ECO:0000256" key="11">
    <source>
        <dbReference type="ARBA" id="ARBA00023235"/>
    </source>
</evidence>
<dbReference type="HAMAP" id="MF_01965">
    <property type="entry name" value="NADHX_dehydratase"/>
    <property type="match status" value="1"/>
</dbReference>
<organism evidence="22 23">
    <name type="scientific">Blautia hansenii</name>
    <name type="common">Ruminococcus hansenii</name>
    <dbReference type="NCBI Taxonomy" id="1322"/>
    <lineage>
        <taxon>Bacteria</taxon>
        <taxon>Bacillati</taxon>
        <taxon>Bacillota</taxon>
        <taxon>Clostridia</taxon>
        <taxon>Lachnospirales</taxon>
        <taxon>Lachnospiraceae</taxon>
        <taxon>Blautia</taxon>
    </lineage>
</organism>
<dbReference type="HAMAP" id="MF_01966">
    <property type="entry name" value="NADHX_epimerase"/>
    <property type="match status" value="1"/>
</dbReference>
<dbReference type="PROSITE" id="PS51385">
    <property type="entry name" value="YJEF_N"/>
    <property type="match status" value="1"/>
</dbReference>
<evidence type="ECO:0000256" key="17">
    <source>
        <dbReference type="HAMAP-Rule" id="MF_01965"/>
    </source>
</evidence>
<dbReference type="SUPFAM" id="SSF64153">
    <property type="entry name" value="YjeF N-terminal domain-like"/>
    <property type="match status" value="1"/>
</dbReference>
<evidence type="ECO:0000256" key="15">
    <source>
        <dbReference type="ARBA" id="ARBA00048238"/>
    </source>
</evidence>